<dbReference type="EMBL" id="HBHI01022098">
    <property type="protein sequence ID" value="CAD9687169.1"/>
    <property type="molecule type" value="Transcribed_RNA"/>
</dbReference>
<dbReference type="SUPFAM" id="SSF117892">
    <property type="entry name" value="Band 7/SPFH domain"/>
    <property type="match status" value="1"/>
</dbReference>
<dbReference type="InterPro" id="IPR001107">
    <property type="entry name" value="Band_7"/>
</dbReference>
<gene>
    <name evidence="2" type="ORF">EANT1437_LOCUS11353</name>
</gene>
<sequence>MNDCCLLPCMICIRQQNVGIVEDLGQFKKFVEPGLHCIAWPMSTVAGTLSLRIQQLDVVCETKTKDDVFVNCGVAVQYRVVASSAYDAYYRLTDPEAQIKSYVYDVIRSTLPRLELDEAFASKADIAKATRTQLEGVMHEYGYQILEALVTEMMPDAKMKASLNEINASKRLKEAASHKAEADKIRQVKEAEADAEARYLSGLGVARQRRAIVQGLQESVTVFSEEVDGATPKDVMDILLLSQYFDTLSVVGANNLILEHDPATVADLQAQVGNSFLRSK</sequence>
<dbReference type="Gene3D" id="3.30.479.30">
    <property type="entry name" value="Band 7 domain"/>
    <property type="match status" value="1"/>
</dbReference>
<protein>
    <recommendedName>
        <fullName evidence="1">Band 7 domain-containing protein</fullName>
    </recommendedName>
</protein>
<name>A0A7S2WGS4_9STRA</name>
<dbReference type="Pfam" id="PF01145">
    <property type="entry name" value="Band_7"/>
    <property type="match status" value="1"/>
</dbReference>
<evidence type="ECO:0000259" key="1">
    <source>
        <dbReference type="SMART" id="SM00244"/>
    </source>
</evidence>
<dbReference type="InterPro" id="IPR050710">
    <property type="entry name" value="Band7/mec-2_domain"/>
</dbReference>
<feature type="domain" description="Band 7" evidence="1">
    <location>
        <begin position="8"/>
        <end position="167"/>
    </location>
</feature>
<dbReference type="AlphaFoldDB" id="A0A7S2WGS4"/>
<accession>A0A7S2WGS4</accession>
<dbReference type="InterPro" id="IPR036013">
    <property type="entry name" value="Band_7/SPFH_dom_sf"/>
</dbReference>
<dbReference type="PANTHER" id="PTHR43327:SF31">
    <property type="entry name" value="HYPERSENSITIVE-INDUCED RESPONSE PROTEIN 2"/>
    <property type="match status" value="1"/>
</dbReference>
<proteinExistence type="predicted"/>
<dbReference type="PANTHER" id="PTHR43327">
    <property type="entry name" value="STOMATIN-LIKE PROTEIN 2, MITOCHONDRIAL"/>
    <property type="match status" value="1"/>
</dbReference>
<evidence type="ECO:0000313" key="2">
    <source>
        <dbReference type="EMBL" id="CAD9687169.1"/>
    </source>
</evidence>
<dbReference type="SMART" id="SM00244">
    <property type="entry name" value="PHB"/>
    <property type="match status" value="1"/>
</dbReference>
<dbReference type="CDD" id="cd03407">
    <property type="entry name" value="SPFH_like_u4"/>
    <property type="match status" value="1"/>
</dbReference>
<reference evidence="2" key="1">
    <citation type="submission" date="2021-01" db="EMBL/GenBank/DDBJ databases">
        <authorList>
            <person name="Corre E."/>
            <person name="Pelletier E."/>
            <person name="Niang G."/>
            <person name="Scheremetjew M."/>
            <person name="Finn R."/>
            <person name="Kale V."/>
            <person name="Holt S."/>
            <person name="Cochrane G."/>
            <person name="Meng A."/>
            <person name="Brown T."/>
            <person name="Cohen L."/>
        </authorList>
    </citation>
    <scope>NUCLEOTIDE SEQUENCE</scope>
    <source>
        <strain evidence="2">CCMP1452</strain>
    </source>
</reference>
<organism evidence="2">
    <name type="scientific">Eucampia antarctica</name>
    <dbReference type="NCBI Taxonomy" id="49252"/>
    <lineage>
        <taxon>Eukaryota</taxon>
        <taxon>Sar</taxon>
        <taxon>Stramenopiles</taxon>
        <taxon>Ochrophyta</taxon>
        <taxon>Bacillariophyta</taxon>
        <taxon>Mediophyceae</taxon>
        <taxon>Biddulphiophycidae</taxon>
        <taxon>Hemiaulales</taxon>
        <taxon>Hemiaulaceae</taxon>
        <taxon>Eucampia</taxon>
    </lineage>
</organism>